<keyword evidence="2" id="KW-1185">Reference proteome</keyword>
<reference evidence="1" key="1">
    <citation type="submission" date="2009-01" db="EMBL/GenBank/DDBJ databases">
        <title>Complete sequence of chromosome of Arthrobacter chlorophenolicus A6.</title>
        <authorList>
            <consortium name="US DOE Joint Genome Institute"/>
            <person name="Lucas S."/>
            <person name="Copeland A."/>
            <person name="Lapidus A."/>
            <person name="Glavina del Rio T."/>
            <person name="Tice H."/>
            <person name="Bruce D."/>
            <person name="Goodwin L."/>
            <person name="Pitluck S."/>
            <person name="Goltsman E."/>
            <person name="Clum A."/>
            <person name="Larimer F."/>
            <person name="Land M."/>
            <person name="Hauser L."/>
            <person name="Kyrpides N."/>
            <person name="Mikhailova N."/>
            <person name="Jansson J."/>
            <person name="Richardson P."/>
        </authorList>
    </citation>
    <scope>NUCLEOTIDE SEQUENCE [LARGE SCALE GENOMIC DNA]</scope>
    <source>
        <strain evidence="1">A6</strain>
    </source>
</reference>
<accession>B8HE43</accession>
<dbReference type="EMBL" id="CP001341">
    <property type="protein sequence ID" value="ACL39078.1"/>
    <property type="molecule type" value="Genomic_DNA"/>
</dbReference>
<proteinExistence type="predicted"/>
<gene>
    <name evidence="1" type="ordered locus">Achl_1084</name>
</gene>
<dbReference type="HOGENOM" id="CLU_3148898_0_0_11"/>
<protein>
    <submittedName>
        <fullName evidence="1">Uncharacterized protein</fullName>
    </submittedName>
</protein>
<dbReference type="Proteomes" id="UP000002505">
    <property type="component" value="Chromosome"/>
</dbReference>
<dbReference type="STRING" id="452863.Achl_1084"/>
<dbReference type="AlphaFoldDB" id="B8HE43"/>
<evidence type="ECO:0000313" key="1">
    <source>
        <dbReference type="EMBL" id="ACL39078.1"/>
    </source>
</evidence>
<organism evidence="1 2">
    <name type="scientific">Pseudarthrobacter chlorophenolicus (strain ATCC 700700 / DSM 12829 / CIP 107037 / JCM 12360 / KCTC 9906 / NCIMB 13794 / A6)</name>
    <name type="common">Arthrobacter chlorophenolicus</name>
    <dbReference type="NCBI Taxonomy" id="452863"/>
    <lineage>
        <taxon>Bacteria</taxon>
        <taxon>Bacillati</taxon>
        <taxon>Actinomycetota</taxon>
        <taxon>Actinomycetes</taxon>
        <taxon>Micrococcales</taxon>
        <taxon>Micrococcaceae</taxon>
        <taxon>Pseudarthrobacter</taxon>
    </lineage>
</organism>
<name>B8HE43_PSECP</name>
<sequence length="48" mass="5185">MLPRDEVDLAAIDRFPNEAARDVAPMVALSGGVPCLAVRFEKPNTEMA</sequence>
<dbReference type="KEGG" id="ach:Achl_1084"/>
<evidence type="ECO:0000313" key="2">
    <source>
        <dbReference type="Proteomes" id="UP000002505"/>
    </source>
</evidence>